<evidence type="ECO:0000256" key="1">
    <source>
        <dbReference type="ARBA" id="ARBA00004651"/>
    </source>
</evidence>
<keyword evidence="6 9" id="KW-1133">Transmembrane helix</keyword>
<evidence type="ECO:0000256" key="4">
    <source>
        <dbReference type="ARBA" id="ARBA00022475"/>
    </source>
</evidence>
<comment type="subcellular location">
    <subcellularLocation>
        <location evidence="1">Cell membrane</location>
        <topology evidence="1">Multi-pass membrane protein</topology>
    </subcellularLocation>
</comment>
<feature type="transmembrane region" description="Helical" evidence="9">
    <location>
        <begin position="196"/>
        <end position="216"/>
    </location>
</feature>
<accession>A0A9D2IIF2</accession>
<evidence type="ECO:0000256" key="5">
    <source>
        <dbReference type="ARBA" id="ARBA00022692"/>
    </source>
</evidence>
<proteinExistence type="inferred from homology"/>
<evidence type="ECO:0000256" key="8">
    <source>
        <dbReference type="SAM" id="MobiDB-lite"/>
    </source>
</evidence>
<reference evidence="10" key="1">
    <citation type="journal article" date="2021" name="PeerJ">
        <title>Extensive microbial diversity within the chicken gut microbiome revealed by metagenomics and culture.</title>
        <authorList>
            <person name="Gilroy R."/>
            <person name="Ravi A."/>
            <person name="Getino M."/>
            <person name="Pursley I."/>
            <person name="Horton D.L."/>
            <person name="Alikhan N.F."/>
            <person name="Baker D."/>
            <person name="Gharbi K."/>
            <person name="Hall N."/>
            <person name="Watson M."/>
            <person name="Adriaenssens E.M."/>
            <person name="Foster-Nyarko E."/>
            <person name="Jarju S."/>
            <person name="Secka A."/>
            <person name="Antonio M."/>
            <person name="Oren A."/>
            <person name="Chaudhuri R.R."/>
            <person name="La Ragione R."/>
            <person name="Hildebrand F."/>
            <person name="Pallen M.J."/>
        </authorList>
    </citation>
    <scope>NUCLEOTIDE SEQUENCE</scope>
    <source>
        <strain evidence="10">CHK192-19661</strain>
    </source>
</reference>
<dbReference type="EMBL" id="DXCF01000042">
    <property type="protein sequence ID" value="HIZ10419.1"/>
    <property type="molecule type" value="Genomic_DNA"/>
</dbReference>
<evidence type="ECO:0000313" key="10">
    <source>
        <dbReference type="EMBL" id="HIZ10419.1"/>
    </source>
</evidence>
<evidence type="ECO:0000313" key="11">
    <source>
        <dbReference type="Proteomes" id="UP000824025"/>
    </source>
</evidence>
<feature type="transmembrane region" description="Helical" evidence="9">
    <location>
        <begin position="122"/>
        <end position="142"/>
    </location>
</feature>
<dbReference type="PANTHER" id="PTHR36122:SF2">
    <property type="entry name" value="NICOTINAMIDE RIBOSIDE TRANSPORTER PNUC"/>
    <property type="match status" value="1"/>
</dbReference>
<comment type="similarity">
    <text evidence="2">Belongs to the nicotinamide ribonucleoside (NR) uptake permease (TC 4.B.1) family.</text>
</comment>
<evidence type="ECO:0000256" key="9">
    <source>
        <dbReference type="SAM" id="Phobius"/>
    </source>
</evidence>
<feature type="transmembrane region" description="Helical" evidence="9">
    <location>
        <begin position="35"/>
        <end position="52"/>
    </location>
</feature>
<feature type="transmembrane region" description="Helical" evidence="9">
    <location>
        <begin position="82"/>
        <end position="101"/>
    </location>
</feature>
<comment type="caution">
    <text evidence="10">The sequence shown here is derived from an EMBL/GenBank/DDBJ whole genome shotgun (WGS) entry which is preliminary data.</text>
</comment>
<name>A0A9D2IIF2_9FIRM</name>
<reference evidence="10" key="2">
    <citation type="submission" date="2021-04" db="EMBL/GenBank/DDBJ databases">
        <authorList>
            <person name="Gilroy R."/>
        </authorList>
    </citation>
    <scope>NUCLEOTIDE SEQUENCE</scope>
    <source>
        <strain evidence="10">CHK192-19661</strain>
    </source>
</reference>
<dbReference type="Pfam" id="PF04973">
    <property type="entry name" value="NMN_transporter"/>
    <property type="match status" value="1"/>
</dbReference>
<dbReference type="NCBIfam" id="TIGR01528">
    <property type="entry name" value="NMN_trans_PnuC"/>
    <property type="match status" value="1"/>
</dbReference>
<feature type="region of interest" description="Disordered" evidence="8">
    <location>
        <begin position="229"/>
        <end position="254"/>
    </location>
</feature>
<keyword evidence="5 9" id="KW-0812">Transmembrane</keyword>
<dbReference type="InterPro" id="IPR006419">
    <property type="entry name" value="NMN_transpt_PnuC"/>
</dbReference>
<evidence type="ECO:0000256" key="6">
    <source>
        <dbReference type="ARBA" id="ARBA00022989"/>
    </source>
</evidence>
<dbReference type="GO" id="GO:0005886">
    <property type="term" value="C:plasma membrane"/>
    <property type="evidence" value="ECO:0007669"/>
    <property type="project" value="UniProtKB-SubCell"/>
</dbReference>
<gene>
    <name evidence="10" type="primary">pnuC</name>
    <name evidence="10" type="ORF">H9726_08020</name>
</gene>
<keyword evidence="3" id="KW-0813">Transport</keyword>
<evidence type="ECO:0000256" key="2">
    <source>
        <dbReference type="ARBA" id="ARBA00006669"/>
    </source>
</evidence>
<sequence length="254" mass="27781">MKKFFSYFSPAEYALWGSSVLLIALSFALFDRANYLTLCASLIGATSLIFNAKGNPIGQALTVVFSILYGIISYTFSYYGEMITYLGMTMPMAVFALVAWLKNPYKGNRAQVTVNRLKGKEILLMFAAAAAITAAFCFILDAFDTANLVPSTISVTTSFLAVYLTFRRSPLYALAYAANDVVLIVLWILATLEDFSYLSVVICFVMFLANDIYGFVNWTRMRRKQAEADAPAAGEASSSGEAAPSGETSRPDAQ</sequence>
<keyword evidence="7 9" id="KW-0472">Membrane</keyword>
<feature type="transmembrane region" description="Helical" evidence="9">
    <location>
        <begin position="59"/>
        <end position="76"/>
    </location>
</feature>
<organism evidence="10 11">
    <name type="scientific">Candidatus Borkfalkia avicola</name>
    <dbReference type="NCBI Taxonomy" id="2838503"/>
    <lineage>
        <taxon>Bacteria</taxon>
        <taxon>Bacillati</taxon>
        <taxon>Bacillota</taxon>
        <taxon>Clostridia</taxon>
        <taxon>Christensenellales</taxon>
        <taxon>Christensenellaceae</taxon>
        <taxon>Candidatus Borkfalkia</taxon>
    </lineage>
</organism>
<dbReference type="AlphaFoldDB" id="A0A9D2IIF2"/>
<evidence type="ECO:0000256" key="7">
    <source>
        <dbReference type="ARBA" id="ARBA00023136"/>
    </source>
</evidence>
<feature type="transmembrane region" description="Helical" evidence="9">
    <location>
        <begin position="12"/>
        <end position="29"/>
    </location>
</feature>
<evidence type="ECO:0000256" key="3">
    <source>
        <dbReference type="ARBA" id="ARBA00022448"/>
    </source>
</evidence>
<protein>
    <submittedName>
        <fullName evidence="10">Nicotinamide riboside transporter PnuC</fullName>
    </submittedName>
</protein>
<feature type="transmembrane region" description="Helical" evidence="9">
    <location>
        <begin position="148"/>
        <end position="166"/>
    </location>
</feature>
<keyword evidence="4" id="KW-1003">Cell membrane</keyword>
<dbReference type="PANTHER" id="PTHR36122">
    <property type="entry name" value="NICOTINAMIDE RIBOSIDE TRANSPORTER PNUC"/>
    <property type="match status" value="1"/>
</dbReference>
<feature type="transmembrane region" description="Helical" evidence="9">
    <location>
        <begin position="173"/>
        <end position="190"/>
    </location>
</feature>
<dbReference type="Proteomes" id="UP000824025">
    <property type="component" value="Unassembled WGS sequence"/>
</dbReference>
<feature type="compositionally biased region" description="Low complexity" evidence="8">
    <location>
        <begin position="229"/>
        <end position="247"/>
    </location>
</feature>
<dbReference type="GO" id="GO:0034257">
    <property type="term" value="F:nicotinamide riboside transmembrane transporter activity"/>
    <property type="evidence" value="ECO:0007669"/>
    <property type="project" value="InterPro"/>
</dbReference>